<dbReference type="GO" id="GO:0046872">
    <property type="term" value="F:metal ion binding"/>
    <property type="evidence" value="ECO:0007669"/>
    <property type="project" value="UniProtKB-KW"/>
</dbReference>
<keyword evidence="8" id="KW-1185">Reference proteome</keyword>
<dbReference type="OrthoDB" id="174569at2"/>
<organism evidence="7 8">
    <name type="scientific">Paenibacillus cremeus</name>
    <dbReference type="NCBI Taxonomy" id="2163881"/>
    <lineage>
        <taxon>Bacteria</taxon>
        <taxon>Bacillati</taxon>
        <taxon>Bacillota</taxon>
        <taxon>Bacilli</taxon>
        <taxon>Bacillales</taxon>
        <taxon>Paenibacillaceae</taxon>
        <taxon>Paenibacillus</taxon>
    </lineage>
</organism>
<comment type="caution">
    <text evidence="7">The sequence shown here is derived from an EMBL/GenBank/DDBJ whole genome shotgun (WGS) entry which is preliminary data.</text>
</comment>
<evidence type="ECO:0000259" key="6">
    <source>
        <dbReference type="PROSITE" id="PS51272"/>
    </source>
</evidence>
<evidence type="ECO:0000313" key="7">
    <source>
        <dbReference type="EMBL" id="TVY06736.1"/>
    </source>
</evidence>
<feature type="domain" description="Cytochrome c" evidence="5">
    <location>
        <begin position="42"/>
        <end position="120"/>
    </location>
</feature>
<evidence type="ECO:0000256" key="3">
    <source>
        <dbReference type="ARBA" id="ARBA00023004"/>
    </source>
</evidence>
<dbReference type="AlphaFoldDB" id="A0A559K3Q0"/>
<feature type="domain" description="SLH" evidence="6">
    <location>
        <begin position="243"/>
        <end position="299"/>
    </location>
</feature>
<reference evidence="7 8" key="1">
    <citation type="submission" date="2019-07" db="EMBL/GenBank/DDBJ databases">
        <authorList>
            <person name="Kim J."/>
        </authorList>
    </citation>
    <scope>NUCLEOTIDE SEQUENCE [LARGE SCALE GENOMIC DNA]</scope>
    <source>
        <strain evidence="7 8">JC52</strain>
    </source>
</reference>
<gene>
    <name evidence="7" type="ORF">FPZ49_27645</name>
</gene>
<protein>
    <submittedName>
        <fullName evidence="7">C-type cytochrome</fullName>
    </submittedName>
</protein>
<name>A0A559K3Q0_9BACL</name>
<sequence length="299" mass="32717">MPQLRLKKSWLILLTGAAVLVTGTLLQSTLRSDTAHSAGTEPAADSGEAIYEQHCLVCHAAEGQGAGKYPALVGEAARKGRLANYDKAYAFISRNMPQNNPGSLKDDEYKAVTKYLLGLNGIPTDLSDVANHWASKEILALFDKRVVDGYTENGKLLFKPDQFITRAEFIRYFVKAKEWYLTNETQSDLTDLPKAGDRVYILTAVENGLIEGYPDHTFRPKAAITRAEIAAILARSELLKPTGPAAFKDVSSGFWAEEAIAAVQQSQLFGGYEDGSFRPAQQITRAEAAAVIYRLTNPS</sequence>
<keyword evidence="1 4" id="KW-0349">Heme</keyword>
<dbReference type="GO" id="GO:0020037">
    <property type="term" value="F:heme binding"/>
    <property type="evidence" value="ECO:0007669"/>
    <property type="project" value="InterPro"/>
</dbReference>
<feature type="domain" description="SLH" evidence="6">
    <location>
        <begin position="188"/>
        <end position="242"/>
    </location>
</feature>
<dbReference type="PROSITE" id="PS51007">
    <property type="entry name" value="CYTC"/>
    <property type="match status" value="1"/>
</dbReference>
<dbReference type="InterPro" id="IPR051465">
    <property type="entry name" value="Cell_Envelope_Struct_Comp"/>
</dbReference>
<evidence type="ECO:0000259" key="5">
    <source>
        <dbReference type="PROSITE" id="PS51007"/>
    </source>
</evidence>
<dbReference type="Pfam" id="PF13442">
    <property type="entry name" value="Cytochrome_CBB3"/>
    <property type="match status" value="1"/>
</dbReference>
<evidence type="ECO:0000256" key="1">
    <source>
        <dbReference type="ARBA" id="ARBA00022617"/>
    </source>
</evidence>
<dbReference type="Proteomes" id="UP000317036">
    <property type="component" value="Unassembled WGS sequence"/>
</dbReference>
<evidence type="ECO:0000256" key="4">
    <source>
        <dbReference type="PROSITE-ProRule" id="PRU00433"/>
    </source>
</evidence>
<dbReference type="PANTHER" id="PTHR43308">
    <property type="entry name" value="OUTER MEMBRANE PROTEIN ALPHA-RELATED"/>
    <property type="match status" value="1"/>
</dbReference>
<feature type="domain" description="SLH" evidence="6">
    <location>
        <begin position="121"/>
        <end position="187"/>
    </location>
</feature>
<proteinExistence type="predicted"/>
<dbReference type="EMBL" id="VNJI01000049">
    <property type="protein sequence ID" value="TVY06736.1"/>
    <property type="molecule type" value="Genomic_DNA"/>
</dbReference>
<keyword evidence="2 4" id="KW-0479">Metal-binding</keyword>
<dbReference type="InterPro" id="IPR036909">
    <property type="entry name" value="Cyt_c-like_dom_sf"/>
</dbReference>
<dbReference type="Gene3D" id="1.10.760.10">
    <property type="entry name" value="Cytochrome c-like domain"/>
    <property type="match status" value="1"/>
</dbReference>
<dbReference type="InterPro" id="IPR001119">
    <property type="entry name" value="SLH_dom"/>
</dbReference>
<dbReference type="SUPFAM" id="SSF46626">
    <property type="entry name" value="Cytochrome c"/>
    <property type="match status" value="1"/>
</dbReference>
<dbReference type="GO" id="GO:0009055">
    <property type="term" value="F:electron transfer activity"/>
    <property type="evidence" value="ECO:0007669"/>
    <property type="project" value="InterPro"/>
</dbReference>
<dbReference type="PROSITE" id="PS51272">
    <property type="entry name" value="SLH"/>
    <property type="match status" value="3"/>
</dbReference>
<evidence type="ECO:0000313" key="8">
    <source>
        <dbReference type="Proteomes" id="UP000317036"/>
    </source>
</evidence>
<dbReference type="Pfam" id="PF00395">
    <property type="entry name" value="SLH"/>
    <property type="match status" value="3"/>
</dbReference>
<evidence type="ECO:0000256" key="2">
    <source>
        <dbReference type="ARBA" id="ARBA00022723"/>
    </source>
</evidence>
<keyword evidence="3 4" id="KW-0408">Iron</keyword>
<accession>A0A559K3Q0</accession>
<dbReference type="RefSeq" id="WP_144853243.1">
    <property type="nucleotide sequence ID" value="NZ_VNJI01000049.1"/>
</dbReference>
<dbReference type="InterPro" id="IPR009056">
    <property type="entry name" value="Cyt_c-like_dom"/>
</dbReference>